<dbReference type="AlphaFoldDB" id="G3HBH9"/>
<proteinExistence type="predicted"/>
<evidence type="ECO:0000313" key="1">
    <source>
        <dbReference type="EMBL" id="EGW04908.1"/>
    </source>
</evidence>
<dbReference type="InParanoid" id="G3HBH9"/>
<name>G3HBH9_CRIGR</name>
<gene>
    <name evidence="1" type="ORF">I79_007807</name>
</gene>
<dbReference type="EMBL" id="JH000269">
    <property type="protein sequence ID" value="EGW04908.1"/>
    <property type="molecule type" value="Genomic_DNA"/>
</dbReference>
<organism evidence="1 2">
    <name type="scientific">Cricetulus griseus</name>
    <name type="common">Chinese hamster</name>
    <name type="synonym">Cricetulus barabensis griseus</name>
    <dbReference type="NCBI Taxonomy" id="10029"/>
    <lineage>
        <taxon>Eukaryota</taxon>
        <taxon>Metazoa</taxon>
        <taxon>Chordata</taxon>
        <taxon>Craniata</taxon>
        <taxon>Vertebrata</taxon>
        <taxon>Euteleostomi</taxon>
        <taxon>Mammalia</taxon>
        <taxon>Eutheria</taxon>
        <taxon>Euarchontoglires</taxon>
        <taxon>Glires</taxon>
        <taxon>Rodentia</taxon>
        <taxon>Myomorpha</taxon>
        <taxon>Muroidea</taxon>
        <taxon>Cricetidae</taxon>
        <taxon>Cricetinae</taxon>
        <taxon>Cricetulus</taxon>
    </lineage>
</organism>
<reference evidence="2" key="1">
    <citation type="journal article" date="2011" name="Nat. Biotechnol.">
        <title>The genomic sequence of the Chinese hamster ovary (CHO)-K1 cell line.</title>
        <authorList>
            <person name="Xu X."/>
            <person name="Nagarajan H."/>
            <person name="Lewis N.E."/>
            <person name="Pan S."/>
            <person name="Cai Z."/>
            <person name="Liu X."/>
            <person name="Chen W."/>
            <person name="Xie M."/>
            <person name="Wang W."/>
            <person name="Hammond S."/>
            <person name="Andersen M.R."/>
            <person name="Neff N."/>
            <person name="Passarelli B."/>
            <person name="Koh W."/>
            <person name="Fan H.C."/>
            <person name="Wang J."/>
            <person name="Gui Y."/>
            <person name="Lee K.H."/>
            <person name="Betenbaugh M.J."/>
            <person name="Quake S.R."/>
            <person name="Famili I."/>
            <person name="Palsson B.O."/>
            <person name="Wang J."/>
        </authorList>
    </citation>
    <scope>NUCLEOTIDE SEQUENCE [LARGE SCALE GENOMIC DNA]</scope>
    <source>
        <strain evidence="2">CHO K1 cell line</strain>
    </source>
</reference>
<evidence type="ECO:0000313" key="2">
    <source>
        <dbReference type="Proteomes" id="UP000001075"/>
    </source>
</evidence>
<sequence>MRAYSVQCQQVQELWRLPQCFFGQVPHFGFSRPQAHVARQVKVSQCVPGIRSLQAKSRAPGFSAAWTIAQVMTSAEHPGSPSTASRENSCTNVVRSYQTLA</sequence>
<protein>
    <submittedName>
        <fullName evidence="1">Uncharacterized protein</fullName>
    </submittedName>
</protein>
<dbReference type="Proteomes" id="UP000001075">
    <property type="component" value="Unassembled WGS sequence"/>
</dbReference>
<accession>G3HBH9</accession>